<protein>
    <recommendedName>
        <fullName evidence="3">DUF4304 domain-containing protein</fullName>
    </recommendedName>
</protein>
<evidence type="ECO:0000313" key="1">
    <source>
        <dbReference type="EMBL" id="MDR7090712.1"/>
    </source>
</evidence>
<dbReference type="Pfam" id="PF14137">
    <property type="entry name" value="DUF4304"/>
    <property type="match status" value="1"/>
</dbReference>
<comment type="caution">
    <text evidence="1">The sequence shown here is derived from an EMBL/GenBank/DDBJ whole genome shotgun (WGS) entry which is preliminary data.</text>
</comment>
<dbReference type="RefSeq" id="WP_310073270.1">
    <property type="nucleotide sequence ID" value="NZ_JAVDVX010000005.1"/>
</dbReference>
<sequence length="217" mass="24656">MSKSEVVIEVDAIQSSIRNSLKEFGFKVRGRTFNRQTLDGLTQVINFQMGQSEPPASVFIPGLKENFYGLFTVNLGVYVPEVAEFHGGCLAKSWVQEYNCCIRDRLGPLSGLTKDIWWRTQNTPAVTEEIRTLLLTFGLNFLNRFESRACILKELEGAENNLSYCNTPRIVSSIIYTKQNETEKARNLLQKQVLETHNIRHPEYVRALAIRLGLGVI</sequence>
<dbReference type="InterPro" id="IPR025412">
    <property type="entry name" value="DUF4304"/>
</dbReference>
<keyword evidence="2" id="KW-1185">Reference proteome</keyword>
<gene>
    <name evidence="1" type="ORF">J2X05_002738</name>
</gene>
<evidence type="ECO:0008006" key="3">
    <source>
        <dbReference type="Google" id="ProtNLM"/>
    </source>
</evidence>
<organism evidence="1 2">
    <name type="scientific">Cellvibrio fibrivorans</name>
    <dbReference type="NCBI Taxonomy" id="126350"/>
    <lineage>
        <taxon>Bacteria</taxon>
        <taxon>Pseudomonadati</taxon>
        <taxon>Pseudomonadota</taxon>
        <taxon>Gammaproteobacteria</taxon>
        <taxon>Cellvibrionales</taxon>
        <taxon>Cellvibrionaceae</taxon>
        <taxon>Cellvibrio</taxon>
    </lineage>
</organism>
<name>A0ABU1V016_9GAMM</name>
<accession>A0ABU1V016</accession>
<proteinExistence type="predicted"/>
<dbReference type="Proteomes" id="UP001253595">
    <property type="component" value="Unassembled WGS sequence"/>
</dbReference>
<evidence type="ECO:0000313" key="2">
    <source>
        <dbReference type="Proteomes" id="UP001253595"/>
    </source>
</evidence>
<dbReference type="EMBL" id="JAVDVX010000005">
    <property type="protein sequence ID" value="MDR7090712.1"/>
    <property type="molecule type" value="Genomic_DNA"/>
</dbReference>
<reference evidence="1 2" key="1">
    <citation type="submission" date="2023-07" db="EMBL/GenBank/DDBJ databases">
        <title>Sorghum-associated microbial communities from plants grown in Nebraska, USA.</title>
        <authorList>
            <person name="Schachtman D."/>
        </authorList>
    </citation>
    <scope>NUCLEOTIDE SEQUENCE [LARGE SCALE GENOMIC DNA]</scope>
    <source>
        <strain evidence="1 2">BE190</strain>
    </source>
</reference>